<dbReference type="NCBIfam" id="TIGR01036">
    <property type="entry name" value="pyrD_sub2"/>
    <property type="match status" value="1"/>
</dbReference>
<dbReference type="NCBIfam" id="NF003645">
    <property type="entry name" value="PRK05286.1-2"/>
    <property type="match status" value="1"/>
</dbReference>
<feature type="binding site" evidence="13">
    <location>
        <position position="245"/>
    </location>
    <ligand>
        <name>FMN</name>
        <dbReference type="ChEBI" id="CHEBI:58210"/>
    </ligand>
</feature>
<feature type="binding site" evidence="13">
    <location>
        <position position="297"/>
    </location>
    <ligand>
        <name>FMN</name>
        <dbReference type="ChEBI" id="CHEBI:58210"/>
    </ligand>
</feature>
<evidence type="ECO:0000256" key="13">
    <source>
        <dbReference type="HAMAP-Rule" id="MF_00225"/>
    </source>
</evidence>
<dbReference type="NCBIfam" id="NF003646">
    <property type="entry name" value="PRK05286.1-4"/>
    <property type="match status" value="1"/>
</dbReference>
<keyword evidence="6 13" id="KW-1003">Cell membrane</keyword>
<dbReference type="NCBIfam" id="NF003652">
    <property type="entry name" value="PRK05286.2-5"/>
    <property type="match status" value="1"/>
</dbReference>
<feature type="binding site" evidence="13">
    <location>
        <begin position="246"/>
        <end position="247"/>
    </location>
    <ligand>
        <name>substrate</name>
    </ligand>
</feature>
<comment type="pathway">
    <text evidence="3 13">Pyrimidine metabolism; UMP biosynthesis via de novo pathway; orotate from (S)-dihydroorotate (quinone route): step 1/1.</text>
</comment>
<dbReference type="RefSeq" id="WP_053837831.1">
    <property type="nucleotide sequence ID" value="NZ_CP076251.1"/>
</dbReference>
<dbReference type="Proteomes" id="UP000045978">
    <property type="component" value="Unassembled WGS sequence"/>
</dbReference>
<dbReference type="InterPro" id="IPR005720">
    <property type="entry name" value="Dihydroorotate_DH_cat"/>
</dbReference>
<evidence type="ECO:0000256" key="10">
    <source>
        <dbReference type="ARBA" id="ARBA00023002"/>
    </source>
</evidence>
<feature type="binding site" evidence="13">
    <location>
        <position position="172"/>
    </location>
    <ligand>
        <name>substrate</name>
    </ligand>
</feature>
<comment type="cofactor">
    <cofactor evidence="13">
        <name>FMN</name>
        <dbReference type="ChEBI" id="CHEBI:58210"/>
    </cofactor>
    <text evidence="13">Binds 1 FMN per subunit.</text>
</comment>
<dbReference type="PIRSF" id="PIRSF000164">
    <property type="entry name" value="DHO_oxidase"/>
    <property type="match status" value="1"/>
</dbReference>
<dbReference type="PROSITE" id="PS00911">
    <property type="entry name" value="DHODEHASE_1"/>
    <property type="match status" value="1"/>
</dbReference>
<dbReference type="GO" id="GO:0106430">
    <property type="term" value="F:dihydroorotate dehydrogenase (quinone) activity"/>
    <property type="evidence" value="ECO:0007669"/>
    <property type="project" value="UniProtKB-EC"/>
</dbReference>
<dbReference type="GO" id="GO:0044205">
    <property type="term" value="P:'de novo' UMP biosynthetic process"/>
    <property type="evidence" value="ECO:0007669"/>
    <property type="project" value="UniProtKB-UniRule"/>
</dbReference>
<keyword evidence="11 13" id="KW-0472">Membrane</keyword>
<evidence type="ECO:0000256" key="6">
    <source>
        <dbReference type="ARBA" id="ARBA00022475"/>
    </source>
</evidence>
<evidence type="ECO:0000256" key="8">
    <source>
        <dbReference type="ARBA" id="ARBA00022643"/>
    </source>
</evidence>
<feature type="binding site" evidence="13">
    <location>
        <position position="172"/>
    </location>
    <ligand>
        <name>FMN</name>
        <dbReference type="ChEBI" id="CHEBI:58210"/>
    </ligand>
</feature>
<evidence type="ECO:0000256" key="9">
    <source>
        <dbReference type="ARBA" id="ARBA00022975"/>
    </source>
</evidence>
<feature type="binding site" evidence="13">
    <location>
        <begin position="318"/>
        <end position="319"/>
    </location>
    <ligand>
        <name>FMN</name>
        <dbReference type="ChEBI" id="CHEBI:58210"/>
    </ligand>
</feature>
<dbReference type="GO" id="GO:0005737">
    <property type="term" value="C:cytoplasm"/>
    <property type="evidence" value="ECO:0007669"/>
    <property type="project" value="InterPro"/>
</dbReference>
<keyword evidence="10 13" id="KW-0560">Oxidoreductase</keyword>
<dbReference type="InterPro" id="IPR001295">
    <property type="entry name" value="Dihydroorotate_DH_CS"/>
</dbReference>
<evidence type="ECO:0000313" key="16">
    <source>
        <dbReference type="Proteomes" id="UP000045978"/>
    </source>
</evidence>
<proteinExistence type="inferred from homology"/>
<dbReference type="InterPro" id="IPR050074">
    <property type="entry name" value="DHO_dehydrogenase"/>
</dbReference>
<dbReference type="InterPro" id="IPR013785">
    <property type="entry name" value="Aldolase_TIM"/>
</dbReference>
<dbReference type="PROSITE" id="PS00912">
    <property type="entry name" value="DHODEHASE_2"/>
    <property type="match status" value="1"/>
</dbReference>
<evidence type="ECO:0000256" key="3">
    <source>
        <dbReference type="ARBA" id="ARBA00005161"/>
    </source>
</evidence>
<dbReference type="Gene3D" id="3.20.20.70">
    <property type="entry name" value="Aldolase class I"/>
    <property type="match status" value="1"/>
</dbReference>
<dbReference type="PANTHER" id="PTHR48109:SF4">
    <property type="entry name" value="DIHYDROOROTATE DEHYDROGENASE (QUINONE), MITOCHONDRIAL"/>
    <property type="match status" value="1"/>
</dbReference>
<feature type="binding site" evidence="13">
    <location>
        <begin position="110"/>
        <end position="114"/>
    </location>
    <ligand>
        <name>substrate</name>
    </ligand>
</feature>
<dbReference type="NCBIfam" id="NF003644">
    <property type="entry name" value="PRK05286.1-1"/>
    <property type="match status" value="1"/>
</dbReference>
<dbReference type="AlphaFoldDB" id="A0A0K2ZNJ3"/>
<keyword evidence="7 13" id="KW-0285">Flavoprotein</keyword>
<sequence length="351" mass="37562">MYSLARPFLFALDAERAHALGLRAIEMAYRTGTNPLLAKAIAPMPTRAFGLEFPNPVGLAAGLDKNGEHIDALLALGFGFVEIGTITPRPQQGNPKPRMFRLPREQAVINRMGFNNLGVDALVRNVERARRRHGLLGINIGKNKDTPNEDAASDYLHCLEKVYPLADYVTVNISSPNTAGLRELQEEQALRQLVSQLREAQEALAARHGKRVPMLVKVAPDLSDSDIDAAARVLSDLQVDGVIATNTTVARPGLERNALGAEAGGLSGAPLLDQSTLVLRRLRARLPEAIPLIGVGGILSGADAVAKMAAGAALVQCYSGLVFRGPELIGECVEAMRRRREAPSRGAVAAL</sequence>
<protein>
    <recommendedName>
        <fullName evidence="13">Dihydroorotate dehydrogenase (quinone)</fullName>
        <ecNumber evidence="13">1.3.5.2</ecNumber>
    </recommendedName>
    <alternativeName>
        <fullName evidence="13">DHOdehase</fullName>
        <shortName evidence="13">DHOD</shortName>
        <shortName evidence="13">DHODase</shortName>
    </alternativeName>
    <alternativeName>
        <fullName evidence="13">Dihydroorotate oxidase</fullName>
    </alternativeName>
</protein>
<accession>A0A0K2ZNJ3</accession>
<dbReference type="SUPFAM" id="SSF51395">
    <property type="entry name" value="FMN-linked oxidoreductases"/>
    <property type="match status" value="1"/>
</dbReference>
<feature type="binding site" evidence="13">
    <location>
        <begin position="61"/>
        <end position="65"/>
    </location>
    <ligand>
        <name>FMN</name>
        <dbReference type="ChEBI" id="CHEBI:58210"/>
    </ligand>
</feature>
<evidence type="ECO:0000256" key="2">
    <source>
        <dbReference type="ARBA" id="ARBA00004202"/>
    </source>
</evidence>
<dbReference type="EMBL" id="CXOJ01000025">
    <property type="protein sequence ID" value="CTP86517.1"/>
    <property type="molecule type" value="Genomic_DNA"/>
</dbReference>
<dbReference type="CDD" id="cd04738">
    <property type="entry name" value="DHOD_2_like"/>
    <property type="match status" value="1"/>
</dbReference>
<evidence type="ECO:0000256" key="5">
    <source>
        <dbReference type="ARBA" id="ARBA00011245"/>
    </source>
</evidence>
<comment type="subunit">
    <text evidence="5 13">Monomer.</text>
</comment>
<feature type="binding site" evidence="13">
    <location>
        <position position="139"/>
    </location>
    <ligand>
        <name>FMN</name>
        <dbReference type="ChEBI" id="CHEBI:58210"/>
    </ligand>
</feature>
<dbReference type="PANTHER" id="PTHR48109">
    <property type="entry name" value="DIHYDROOROTATE DEHYDROGENASE (QUINONE), MITOCHONDRIAL-RELATED"/>
    <property type="match status" value="1"/>
</dbReference>
<dbReference type="GO" id="GO:0005886">
    <property type="term" value="C:plasma membrane"/>
    <property type="evidence" value="ECO:0007669"/>
    <property type="project" value="UniProtKB-SubCell"/>
</dbReference>
<evidence type="ECO:0000256" key="4">
    <source>
        <dbReference type="ARBA" id="ARBA00005359"/>
    </source>
</evidence>
<comment type="subcellular location">
    <subcellularLocation>
        <location evidence="2 13">Cell membrane</location>
        <topology evidence="2 13">Peripheral membrane protein</topology>
    </subcellularLocation>
</comment>
<keyword evidence="9 13" id="KW-0665">Pyrimidine biosynthesis</keyword>
<comment type="similarity">
    <text evidence="4 13">Belongs to the dihydroorotate dehydrogenase family. Type 2 subfamily.</text>
</comment>
<feature type="domain" description="Dihydroorotate dehydrogenase catalytic" evidence="14">
    <location>
        <begin position="46"/>
        <end position="333"/>
    </location>
</feature>
<feature type="binding site" evidence="13">
    <location>
        <position position="177"/>
    </location>
    <ligand>
        <name>substrate</name>
    </ligand>
</feature>
<evidence type="ECO:0000313" key="15">
    <source>
        <dbReference type="EMBL" id="CTP86517.1"/>
    </source>
</evidence>
<feature type="binding site" evidence="13">
    <location>
        <position position="65"/>
    </location>
    <ligand>
        <name>substrate</name>
    </ligand>
</feature>
<name>A0A0K2ZNJ3_9XANT</name>
<dbReference type="FunFam" id="3.20.20.70:FF:000028">
    <property type="entry name" value="Dihydroorotate dehydrogenase (quinone)"/>
    <property type="match status" value="1"/>
</dbReference>
<dbReference type="GO" id="GO:0006207">
    <property type="term" value="P:'de novo' pyrimidine nucleobase biosynthetic process"/>
    <property type="evidence" value="ECO:0007669"/>
    <property type="project" value="UniProtKB-UniRule"/>
</dbReference>
<dbReference type="Pfam" id="PF01180">
    <property type="entry name" value="DHO_dh"/>
    <property type="match status" value="1"/>
</dbReference>
<comment type="catalytic activity">
    <reaction evidence="12 13">
        <text>(S)-dihydroorotate + a quinone = orotate + a quinol</text>
        <dbReference type="Rhea" id="RHEA:30187"/>
        <dbReference type="ChEBI" id="CHEBI:24646"/>
        <dbReference type="ChEBI" id="CHEBI:30839"/>
        <dbReference type="ChEBI" id="CHEBI:30864"/>
        <dbReference type="ChEBI" id="CHEBI:132124"/>
        <dbReference type="EC" id="1.3.5.2"/>
    </reaction>
</comment>
<keyword evidence="8 13" id="KW-0288">FMN</keyword>
<evidence type="ECO:0000256" key="11">
    <source>
        <dbReference type="ARBA" id="ARBA00023136"/>
    </source>
</evidence>
<gene>
    <name evidence="13 15" type="primary">pyrD</name>
    <name evidence="15" type="ORF">XTPLMG730_1489</name>
</gene>
<evidence type="ECO:0000256" key="7">
    <source>
        <dbReference type="ARBA" id="ARBA00022630"/>
    </source>
</evidence>
<feature type="binding site" evidence="13">
    <location>
        <position position="85"/>
    </location>
    <ligand>
        <name>FMN</name>
        <dbReference type="ChEBI" id="CHEBI:58210"/>
    </ligand>
</feature>
<dbReference type="InterPro" id="IPR012135">
    <property type="entry name" value="Dihydroorotate_DH_1_2"/>
</dbReference>
<reference evidence="15 16" key="1">
    <citation type="submission" date="2015-07" db="EMBL/GenBank/DDBJ databases">
        <authorList>
            <person name="Noorani M."/>
        </authorList>
    </citation>
    <scope>NUCLEOTIDE SEQUENCE [LARGE SCALE GENOMIC DNA]</scope>
    <source>
        <strain evidence="15">LMG730</strain>
    </source>
</reference>
<feature type="binding site" evidence="13">
    <location>
        <position position="217"/>
    </location>
    <ligand>
        <name>FMN</name>
        <dbReference type="ChEBI" id="CHEBI:58210"/>
    </ligand>
</feature>
<dbReference type="InterPro" id="IPR005719">
    <property type="entry name" value="Dihydroorotate_DH_2"/>
</dbReference>
<organism evidence="15 16">
    <name type="scientific">Xanthomonas graminis pv. phlei</name>
    <dbReference type="NCBI Taxonomy" id="487906"/>
    <lineage>
        <taxon>Bacteria</taxon>
        <taxon>Pseudomonadati</taxon>
        <taxon>Pseudomonadota</taxon>
        <taxon>Gammaproteobacteria</taxon>
        <taxon>Lysobacterales</taxon>
        <taxon>Lysobacteraceae</taxon>
        <taxon>Xanthomonas</taxon>
        <taxon>Xanthomonas translucens group</taxon>
        <taxon>Xanthomonas graminis</taxon>
    </lineage>
</organism>
<evidence type="ECO:0000256" key="12">
    <source>
        <dbReference type="ARBA" id="ARBA00048639"/>
    </source>
</evidence>
<evidence type="ECO:0000259" key="14">
    <source>
        <dbReference type="Pfam" id="PF01180"/>
    </source>
</evidence>
<comment type="function">
    <text evidence="1 13">Catalyzes the conversion of dihydroorotate to orotate with quinone as electron acceptor.</text>
</comment>
<dbReference type="EC" id="1.3.5.2" evidence="13"/>
<feature type="active site" description="Nucleophile" evidence="13">
    <location>
        <position position="175"/>
    </location>
</feature>
<feature type="binding site" evidence="13">
    <location>
        <position position="268"/>
    </location>
    <ligand>
        <name>FMN</name>
        <dbReference type="ChEBI" id="CHEBI:58210"/>
    </ligand>
</feature>
<evidence type="ECO:0000256" key="1">
    <source>
        <dbReference type="ARBA" id="ARBA00003125"/>
    </source>
</evidence>
<dbReference type="UniPathway" id="UPA00070">
    <property type="reaction ID" value="UER00946"/>
</dbReference>
<dbReference type="HAMAP" id="MF_00225">
    <property type="entry name" value="DHO_dh_type2"/>
    <property type="match status" value="1"/>
</dbReference>